<dbReference type="Pfam" id="PF00753">
    <property type="entry name" value="Lactamase_B"/>
    <property type="match status" value="1"/>
</dbReference>
<evidence type="ECO:0000259" key="5">
    <source>
        <dbReference type="SMART" id="SM00849"/>
    </source>
</evidence>
<keyword evidence="7" id="KW-1185">Reference proteome</keyword>
<dbReference type="PANTHER" id="PTHR42978:SF6">
    <property type="entry name" value="QUORUM-QUENCHING LACTONASE YTNP-RELATED"/>
    <property type="match status" value="1"/>
</dbReference>
<name>V4RHG5_9HYPH</name>
<proteinExistence type="inferred from homology"/>
<dbReference type="InterPro" id="IPR001279">
    <property type="entry name" value="Metallo-B-lactamas"/>
</dbReference>
<dbReference type="PANTHER" id="PTHR42978">
    <property type="entry name" value="QUORUM-QUENCHING LACTONASE YTNP-RELATED-RELATED"/>
    <property type="match status" value="1"/>
</dbReference>
<sequence length="289" mass="31814">MQATKRPDHYRFQLGEMTVATVLDGYAHRDGPRPTFGANASEEEMADLLRQNFLPNGRYENHFVPVVVETGGEVVVFDTGFSPGSNPTAGHLQARLAHLGLAPEDVSLVVVTHGHGDHISGIMTEGRPSFPNARYAIAETEWDFWTSDRPAQAGRGDNAQMFQSNVVPLRDRTTFLKDGDTVAPGITAMAAPGHTPGHTIFMLESGGRQLLHFVDVSNHYVASLARPDWHVAFDFDKEQAVQTRKRVLDMVATDRIPAIGYHMPFPSVGFVERAAGGYRWVAASYQMNL</sequence>
<dbReference type="RefSeq" id="WP_023432247.1">
    <property type="nucleotide sequence ID" value="NZ_AWXZ01000029.1"/>
</dbReference>
<reference evidence="6 7" key="1">
    <citation type="journal article" date="2014" name="Genome Announc.">
        <title>Draft Genome Sequence of Lutibaculum baratangense Strain AMV1T, Isolated from a Mud Volcano in Andamans, India.</title>
        <authorList>
            <person name="Singh A."/>
            <person name="Sreenivas A."/>
            <person name="Sathyanarayana Reddy G."/>
            <person name="Pinnaka A.K."/>
            <person name="Shivaji S."/>
        </authorList>
    </citation>
    <scope>NUCLEOTIDE SEQUENCE [LARGE SCALE GENOMIC DNA]</scope>
    <source>
        <strain evidence="6 7">AMV1</strain>
    </source>
</reference>
<dbReference type="SMART" id="SM00849">
    <property type="entry name" value="Lactamase_B"/>
    <property type="match status" value="1"/>
</dbReference>
<dbReference type="InterPro" id="IPR051013">
    <property type="entry name" value="MBL_superfamily_lactonases"/>
</dbReference>
<keyword evidence="3" id="KW-0378">Hydrolase</keyword>
<keyword evidence="4" id="KW-0862">Zinc</keyword>
<feature type="domain" description="Metallo-beta-lactamase" evidence="5">
    <location>
        <begin position="62"/>
        <end position="262"/>
    </location>
</feature>
<dbReference type="SUPFAM" id="SSF56281">
    <property type="entry name" value="Metallo-hydrolase/oxidoreductase"/>
    <property type="match status" value="1"/>
</dbReference>
<accession>V4RHG5</accession>
<evidence type="ECO:0000256" key="3">
    <source>
        <dbReference type="ARBA" id="ARBA00022801"/>
    </source>
</evidence>
<evidence type="ECO:0000256" key="1">
    <source>
        <dbReference type="ARBA" id="ARBA00007749"/>
    </source>
</evidence>
<dbReference type="GO" id="GO:0016787">
    <property type="term" value="F:hydrolase activity"/>
    <property type="evidence" value="ECO:0007669"/>
    <property type="project" value="UniProtKB-KW"/>
</dbReference>
<keyword evidence="2" id="KW-0479">Metal-binding</keyword>
<comment type="similarity">
    <text evidence="1">Belongs to the metallo-beta-lactamase superfamily.</text>
</comment>
<dbReference type="OrthoDB" id="9773738at2"/>
<dbReference type="CDD" id="cd07720">
    <property type="entry name" value="OPHC2-like_MBL-fold"/>
    <property type="match status" value="1"/>
</dbReference>
<comment type="caution">
    <text evidence="6">The sequence shown here is derived from an EMBL/GenBank/DDBJ whole genome shotgun (WGS) entry which is preliminary data.</text>
</comment>
<evidence type="ECO:0000313" key="7">
    <source>
        <dbReference type="Proteomes" id="UP000017819"/>
    </source>
</evidence>
<evidence type="ECO:0000313" key="6">
    <source>
        <dbReference type="EMBL" id="ESR24794.1"/>
    </source>
</evidence>
<organism evidence="6 7">
    <name type="scientific">Lutibaculum baratangense AMV1</name>
    <dbReference type="NCBI Taxonomy" id="631454"/>
    <lineage>
        <taxon>Bacteria</taxon>
        <taxon>Pseudomonadati</taxon>
        <taxon>Pseudomonadota</taxon>
        <taxon>Alphaproteobacteria</taxon>
        <taxon>Hyphomicrobiales</taxon>
        <taxon>Tepidamorphaceae</taxon>
        <taxon>Lutibaculum</taxon>
    </lineage>
</organism>
<evidence type="ECO:0000256" key="2">
    <source>
        <dbReference type="ARBA" id="ARBA00022723"/>
    </source>
</evidence>
<dbReference type="Gene3D" id="3.60.15.10">
    <property type="entry name" value="Ribonuclease Z/Hydroxyacylglutathione hydrolase-like"/>
    <property type="match status" value="1"/>
</dbReference>
<gene>
    <name evidence="6" type="ORF">N177_2117</name>
</gene>
<dbReference type="STRING" id="631454.N177_2117"/>
<dbReference type="GO" id="GO:0046872">
    <property type="term" value="F:metal ion binding"/>
    <property type="evidence" value="ECO:0007669"/>
    <property type="project" value="UniProtKB-KW"/>
</dbReference>
<protein>
    <submittedName>
        <fullName evidence="6">Metallo-beta-lactamase superfamily protein</fullName>
    </submittedName>
</protein>
<dbReference type="AlphaFoldDB" id="V4RHG5"/>
<dbReference type="InterPro" id="IPR036866">
    <property type="entry name" value="RibonucZ/Hydroxyglut_hydro"/>
</dbReference>
<dbReference type="Proteomes" id="UP000017819">
    <property type="component" value="Unassembled WGS sequence"/>
</dbReference>
<dbReference type="eggNOG" id="COG0491">
    <property type="taxonomic scope" value="Bacteria"/>
</dbReference>
<dbReference type="EMBL" id="AWXZ01000029">
    <property type="protein sequence ID" value="ESR24794.1"/>
    <property type="molecule type" value="Genomic_DNA"/>
</dbReference>
<evidence type="ECO:0000256" key="4">
    <source>
        <dbReference type="ARBA" id="ARBA00022833"/>
    </source>
</evidence>